<protein>
    <submittedName>
        <fullName evidence="5">DNA-dirted DNA polymerase</fullName>
        <ecNumber evidence="5">2.7.7.7</ecNumber>
    </submittedName>
</protein>
<dbReference type="GO" id="GO:0005829">
    <property type="term" value="C:cytosol"/>
    <property type="evidence" value="ECO:0007669"/>
    <property type="project" value="TreeGrafter"/>
</dbReference>
<keyword evidence="2" id="KW-0378">Hydrolase</keyword>
<dbReference type="HOGENOM" id="CLU_976093_0_0_9"/>
<name>A0A0B5ATS3_9BACL</name>
<dbReference type="Gene3D" id="3.30.420.10">
    <property type="entry name" value="Ribonuclease H-like superfamily/Ribonuclease H"/>
    <property type="match status" value="1"/>
</dbReference>
<evidence type="ECO:0000313" key="6">
    <source>
        <dbReference type="Proteomes" id="UP000031449"/>
    </source>
</evidence>
<keyword evidence="5" id="KW-0548">Nucleotidyltransferase</keyword>
<keyword evidence="1" id="KW-0540">Nuclease</keyword>
<organism evidence="5 6">
    <name type="scientific">Jeotgalibacillus malaysiensis</name>
    <dbReference type="NCBI Taxonomy" id="1508404"/>
    <lineage>
        <taxon>Bacteria</taxon>
        <taxon>Bacillati</taxon>
        <taxon>Bacillota</taxon>
        <taxon>Bacilli</taxon>
        <taxon>Bacillales</taxon>
        <taxon>Caryophanaceae</taxon>
        <taxon>Jeotgalibacillus</taxon>
    </lineage>
</organism>
<evidence type="ECO:0000256" key="3">
    <source>
        <dbReference type="ARBA" id="ARBA00022839"/>
    </source>
</evidence>
<geneLocation type="plasmid" evidence="6"/>
<dbReference type="Pfam" id="PF00929">
    <property type="entry name" value="RNase_T"/>
    <property type="match status" value="1"/>
</dbReference>
<keyword evidence="6" id="KW-1185">Reference proteome</keyword>
<dbReference type="InterPro" id="IPR012337">
    <property type="entry name" value="RNaseH-like_sf"/>
</dbReference>
<dbReference type="OrthoDB" id="9803913at2"/>
<dbReference type="InterPro" id="IPR006054">
    <property type="entry name" value="DnaQ"/>
</dbReference>
<dbReference type="EC" id="2.7.7.7" evidence="5"/>
<feature type="domain" description="Exonuclease" evidence="4">
    <location>
        <begin position="29"/>
        <end position="198"/>
    </location>
</feature>
<dbReference type="Proteomes" id="UP000031449">
    <property type="component" value="Plasmid unnamed"/>
</dbReference>
<dbReference type="GO" id="GO:0008408">
    <property type="term" value="F:3'-5' exonuclease activity"/>
    <property type="evidence" value="ECO:0007669"/>
    <property type="project" value="TreeGrafter"/>
</dbReference>
<dbReference type="PANTHER" id="PTHR30231:SF41">
    <property type="entry name" value="DNA POLYMERASE III SUBUNIT EPSILON"/>
    <property type="match status" value="1"/>
</dbReference>
<dbReference type="FunFam" id="3.30.420.10:FF:000045">
    <property type="entry name" value="3'-5' exonuclease DinG"/>
    <property type="match status" value="1"/>
</dbReference>
<gene>
    <name evidence="5" type="ORF">JMA_42980</name>
</gene>
<dbReference type="GO" id="GO:0003677">
    <property type="term" value="F:DNA binding"/>
    <property type="evidence" value="ECO:0007669"/>
    <property type="project" value="InterPro"/>
</dbReference>
<dbReference type="NCBIfam" id="TIGR00573">
    <property type="entry name" value="dnaq"/>
    <property type="match status" value="1"/>
</dbReference>
<proteinExistence type="predicted"/>
<evidence type="ECO:0000256" key="1">
    <source>
        <dbReference type="ARBA" id="ARBA00022722"/>
    </source>
</evidence>
<dbReference type="InterPro" id="IPR013520">
    <property type="entry name" value="Ribonucl_H"/>
</dbReference>
<dbReference type="CDD" id="cd06127">
    <property type="entry name" value="DEDDh"/>
    <property type="match status" value="1"/>
</dbReference>
<dbReference type="PANTHER" id="PTHR30231">
    <property type="entry name" value="DNA POLYMERASE III SUBUNIT EPSILON"/>
    <property type="match status" value="1"/>
</dbReference>
<keyword evidence="3" id="KW-0269">Exonuclease</keyword>
<evidence type="ECO:0000259" key="4">
    <source>
        <dbReference type="SMART" id="SM00479"/>
    </source>
</evidence>
<dbReference type="KEGG" id="jeo:JMA_42980"/>
<dbReference type="AlphaFoldDB" id="A0A0B5ATS3"/>
<dbReference type="SMART" id="SM00479">
    <property type="entry name" value="EXOIII"/>
    <property type="match status" value="1"/>
</dbReference>
<evidence type="ECO:0000313" key="5">
    <source>
        <dbReference type="EMBL" id="AJD93615.1"/>
    </source>
</evidence>
<dbReference type="SUPFAM" id="SSF53098">
    <property type="entry name" value="Ribonuclease H-like"/>
    <property type="match status" value="1"/>
</dbReference>
<keyword evidence="5" id="KW-0808">Transferase</keyword>
<keyword evidence="5" id="KW-0614">Plasmid</keyword>
<dbReference type="GO" id="GO:0003887">
    <property type="term" value="F:DNA-directed DNA polymerase activity"/>
    <property type="evidence" value="ECO:0007669"/>
    <property type="project" value="UniProtKB-EC"/>
</dbReference>
<sequence>MLTKENTDVLASLNVEAISNYTEMMKHGHFVVLDIETTGFHPGKGATIIEIGAVRILNGEIQDKYQRFIDPQMKIPKKIVEHTGITNEMVDGKPTIGEVLPEFHEYIGDAVVVIHNEGFDWKRFLVPMFERVGIHMKNPVICTLKLFRRALPNQKAEGYKLGTLANLFGVSLDNAHRADEDAYATAEVFLKVYEYVIDPETVEVRQHIVKPVEHTPAEVKRVRYWEKQITKKKVMKRHYISLRHEDNFGTVYFDIPTKVWYNKDFPLPLDFKKVEQAVLEFLSLETVRALQEFKN</sequence>
<dbReference type="EMBL" id="CP009417">
    <property type="protein sequence ID" value="AJD93615.1"/>
    <property type="molecule type" value="Genomic_DNA"/>
</dbReference>
<dbReference type="BioCyc" id="JESP1508404:G14D9-13621-MONOMER"/>
<dbReference type="GO" id="GO:0045004">
    <property type="term" value="P:DNA replication proofreading"/>
    <property type="evidence" value="ECO:0007669"/>
    <property type="project" value="TreeGrafter"/>
</dbReference>
<evidence type="ECO:0000256" key="2">
    <source>
        <dbReference type="ARBA" id="ARBA00022801"/>
    </source>
</evidence>
<dbReference type="InterPro" id="IPR036397">
    <property type="entry name" value="RNaseH_sf"/>
</dbReference>
<accession>A0A0B5ATS3</accession>
<reference evidence="5 6" key="1">
    <citation type="submission" date="2014-08" db="EMBL/GenBank/DDBJ databases">
        <title>Complete genome of a marine bacteria Jeotgalibacillus malaysiensis.</title>
        <authorList>
            <person name="Yaakop A.S."/>
            <person name="Chan K.-G."/>
            <person name="Goh K.M."/>
        </authorList>
    </citation>
    <scope>NUCLEOTIDE SEQUENCE [LARGE SCALE GENOMIC DNA]</scope>
    <source>
        <strain evidence="5 6">D5</strain>
        <plasmid evidence="6">Plasmid</plasmid>
    </source>
</reference>